<evidence type="ECO:0000256" key="5">
    <source>
        <dbReference type="ARBA" id="ARBA00022777"/>
    </source>
</evidence>
<accession>C6E945</accession>
<dbReference type="InterPro" id="IPR005467">
    <property type="entry name" value="His_kinase_dom"/>
</dbReference>
<dbReference type="InterPro" id="IPR036097">
    <property type="entry name" value="HisK_dim/P_sf"/>
</dbReference>
<dbReference type="InterPro" id="IPR050351">
    <property type="entry name" value="BphY/WalK/GraS-like"/>
</dbReference>
<dbReference type="KEGG" id="gem:GM21_2088"/>
<dbReference type="PANTHER" id="PTHR42878:SF15">
    <property type="entry name" value="BACTERIOPHYTOCHROME"/>
    <property type="match status" value="1"/>
</dbReference>
<dbReference type="SUPFAM" id="SSF47384">
    <property type="entry name" value="Homodimeric domain of signal transducing histidine kinase"/>
    <property type="match status" value="1"/>
</dbReference>
<dbReference type="PANTHER" id="PTHR42878">
    <property type="entry name" value="TWO-COMPONENT HISTIDINE KINASE"/>
    <property type="match status" value="1"/>
</dbReference>
<dbReference type="Gene3D" id="1.10.287.130">
    <property type="match status" value="1"/>
</dbReference>
<keyword evidence="3" id="KW-0597">Phosphoprotein</keyword>
<organism evidence="8">
    <name type="scientific">Geobacter sp. (strain M21)</name>
    <dbReference type="NCBI Taxonomy" id="443144"/>
    <lineage>
        <taxon>Bacteria</taxon>
        <taxon>Pseudomonadati</taxon>
        <taxon>Thermodesulfobacteriota</taxon>
        <taxon>Desulfuromonadia</taxon>
        <taxon>Geobacterales</taxon>
        <taxon>Geobacteraceae</taxon>
        <taxon>Geobacter</taxon>
    </lineage>
</organism>
<dbReference type="GO" id="GO:0007234">
    <property type="term" value="P:osmosensory signaling via phosphorelay pathway"/>
    <property type="evidence" value="ECO:0007669"/>
    <property type="project" value="TreeGrafter"/>
</dbReference>
<comment type="catalytic activity">
    <reaction evidence="1">
        <text>ATP + protein L-histidine = ADP + protein N-phospho-L-histidine.</text>
        <dbReference type="EC" id="2.7.13.3"/>
    </reaction>
</comment>
<dbReference type="InterPro" id="IPR003594">
    <property type="entry name" value="HATPase_dom"/>
</dbReference>
<dbReference type="Pfam" id="PF02518">
    <property type="entry name" value="HATPase_c"/>
    <property type="match status" value="1"/>
</dbReference>
<gene>
    <name evidence="8" type="ordered locus">GM21_2088</name>
</gene>
<sequence length="282" mass="31823">MKKQEGEKQELVCAREQQTAMAGDLENRLFLCQARLAEAEALLKQEQQGRGKAEREVALLAQELESFSYSVSHDLRAPLRHLVGFSSALVEDYNEQLEPTAQSYLDCITRAARKMEDLLEALLFLSRVTKQDLTLVEVDLAALARQYAGALQQASPARQVEFRIAEKMQVKADPQLMRTVIEQLLGNAWKFTAKKERAIVEVGKKEDGDSTVYYIRDDGAGFDLHFAQRLFAPFQRMHREEEFPGLGIGLATVQRIVHRHGGRIWAEAEVGNGATFCFTLRP</sequence>
<dbReference type="GO" id="GO:0030295">
    <property type="term" value="F:protein kinase activator activity"/>
    <property type="evidence" value="ECO:0007669"/>
    <property type="project" value="TreeGrafter"/>
</dbReference>
<dbReference type="CDD" id="cd00082">
    <property type="entry name" value="HisKA"/>
    <property type="match status" value="1"/>
</dbReference>
<reference evidence="8" key="1">
    <citation type="submission" date="2009-07" db="EMBL/GenBank/DDBJ databases">
        <title>Complete sequence of Geobacter sp. M21.</title>
        <authorList>
            <consortium name="US DOE Joint Genome Institute"/>
            <person name="Lucas S."/>
            <person name="Copeland A."/>
            <person name="Lapidus A."/>
            <person name="Glavina del Rio T."/>
            <person name="Dalin E."/>
            <person name="Tice H."/>
            <person name="Bruce D."/>
            <person name="Goodwin L."/>
            <person name="Pitluck S."/>
            <person name="Saunders E."/>
            <person name="Brettin T."/>
            <person name="Detter J.C."/>
            <person name="Han C."/>
            <person name="Larimer F."/>
            <person name="Land M."/>
            <person name="Hauser L."/>
            <person name="Kyrpides N."/>
            <person name="Ovchinnikova G."/>
            <person name="Lovley D."/>
        </authorList>
    </citation>
    <scope>NUCLEOTIDE SEQUENCE [LARGE SCALE GENOMIC DNA]</scope>
    <source>
        <strain evidence="8">M21</strain>
    </source>
</reference>
<dbReference type="HOGENOM" id="CLU_000445_89_1_7"/>
<protein>
    <recommendedName>
        <fullName evidence="2">histidine kinase</fullName>
        <ecNumber evidence="2">2.7.13.3</ecNumber>
    </recommendedName>
</protein>
<dbReference type="EMBL" id="CP001661">
    <property type="protein sequence ID" value="ACT18140.1"/>
    <property type="molecule type" value="Genomic_DNA"/>
</dbReference>
<evidence type="ECO:0000256" key="6">
    <source>
        <dbReference type="SAM" id="Coils"/>
    </source>
</evidence>
<dbReference type="Pfam" id="PF00512">
    <property type="entry name" value="HisKA"/>
    <property type="match status" value="1"/>
</dbReference>
<evidence type="ECO:0000259" key="7">
    <source>
        <dbReference type="PROSITE" id="PS50109"/>
    </source>
</evidence>
<dbReference type="STRING" id="443144.GM21_2088"/>
<evidence type="ECO:0000313" key="8">
    <source>
        <dbReference type="EMBL" id="ACT18140.1"/>
    </source>
</evidence>
<name>C6E945_GEOSM</name>
<keyword evidence="4" id="KW-0808">Transferase</keyword>
<dbReference type="EC" id="2.7.13.3" evidence="2"/>
<evidence type="ECO:0000256" key="2">
    <source>
        <dbReference type="ARBA" id="ARBA00012438"/>
    </source>
</evidence>
<dbReference type="Gene3D" id="3.30.565.10">
    <property type="entry name" value="Histidine kinase-like ATPase, C-terminal domain"/>
    <property type="match status" value="1"/>
</dbReference>
<dbReference type="GO" id="GO:0000155">
    <property type="term" value="F:phosphorelay sensor kinase activity"/>
    <property type="evidence" value="ECO:0007669"/>
    <property type="project" value="InterPro"/>
</dbReference>
<dbReference type="FunFam" id="3.30.565.10:FF:000006">
    <property type="entry name" value="Sensor histidine kinase WalK"/>
    <property type="match status" value="1"/>
</dbReference>
<dbReference type="InterPro" id="IPR004358">
    <property type="entry name" value="Sig_transdc_His_kin-like_C"/>
</dbReference>
<dbReference type="SMART" id="SM00388">
    <property type="entry name" value="HisKA"/>
    <property type="match status" value="1"/>
</dbReference>
<dbReference type="AlphaFoldDB" id="C6E945"/>
<dbReference type="SUPFAM" id="SSF55874">
    <property type="entry name" value="ATPase domain of HSP90 chaperone/DNA topoisomerase II/histidine kinase"/>
    <property type="match status" value="1"/>
</dbReference>
<evidence type="ECO:0000256" key="4">
    <source>
        <dbReference type="ARBA" id="ARBA00022679"/>
    </source>
</evidence>
<dbReference type="PRINTS" id="PR00344">
    <property type="entry name" value="BCTRLSENSOR"/>
</dbReference>
<dbReference type="SMART" id="SM00387">
    <property type="entry name" value="HATPase_c"/>
    <property type="match status" value="1"/>
</dbReference>
<dbReference type="PROSITE" id="PS50109">
    <property type="entry name" value="HIS_KIN"/>
    <property type="match status" value="1"/>
</dbReference>
<dbReference type="OrthoDB" id="5389501at2"/>
<keyword evidence="6" id="KW-0175">Coiled coil</keyword>
<feature type="coiled-coil region" evidence="6">
    <location>
        <begin position="36"/>
        <end position="63"/>
    </location>
</feature>
<evidence type="ECO:0000256" key="3">
    <source>
        <dbReference type="ARBA" id="ARBA00022553"/>
    </source>
</evidence>
<dbReference type="eggNOG" id="COG4251">
    <property type="taxonomic scope" value="Bacteria"/>
</dbReference>
<keyword evidence="5 8" id="KW-0418">Kinase</keyword>
<dbReference type="InterPro" id="IPR036890">
    <property type="entry name" value="HATPase_C_sf"/>
</dbReference>
<feature type="domain" description="Histidine kinase" evidence="7">
    <location>
        <begin position="70"/>
        <end position="282"/>
    </location>
</feature>
<dbReference type="InterPro" id="IPR003661">
    <property type="entry name" value="HisK_dim/P_dom"/>
</dbReference>
<evidence type="ECO:0000256" key="1">
    <source>
        <dbReference type="ARBA" id="ARBA00000085"/>
    </source>
</evidence>
<dbReference type="GO" id="GO:0000156">
    <property type="term" value="F:phosphorelay response regulator activity"/>
    <property type="evidence" value="ECO:0007669"/>
    <property type="project" value="TreeGrafter"/>
</dbReference>
<proteinExistence type="predicted"/>